<accession>A0A8H6ECT9</accession>
<evidence type="ECO:0000313" key="1">
    <source>
        <dbReference type="EMBL" id="KAF5867689.1"/>
    </source>
</evidence>
<reference evidence="1 2" key="1">
    <citation type="journal article" date="2020" name="Phytopathology">
        <title>A high-quality genome resource of Botrytis fragariae, a new and rapidly spreading fungal pathogen causing strawberry gray mold in the U.S.A.</title>
        <authorList>
            <person name="Wu Y."/>
            <person name="Saski C.A."/>
            <person name="Schnabel G."/>
            <person name="Xiao S."/>
            <person name="Hu M."/>
        </authorList>
    </citation>
    <scope>NUCLEOTIDE SEQUENCE [LARGE SCALE GENOMIC DNA]</scope>
    <source>
        <strain evidence="1 2">BVB16</strain>
    </source>
</reference>
<protein>
    <submittedName>
        <fullName evidence="1">Putative transcription factor c2h2 protein</fullName>
    </submittedName>
</protein>
<dbReference type="Proteomes" id="UP000531561">
    <property type="component" value="Unassembled WGS sequence"/>
</dbReference>
<name>A0A8H6ECT9_9HELO</name>
<organism evidence="1 2">
    <name type="scientific">Botrytis fragariae</name>
    <dbReference type="NCBI Taxonomy" id="1964551"/>
    <lineage>
        <taxon>Eukaryota</taxon>
        <taxon>Fungi</taxon>
        <taxon>Dikarya</taxon>
        <taxon>Ascomycota</taxon>
        <taxon>Pezizomycotina</taxon>
        <taxon>Leotiomycetes</taxon>
        <taxon>Helotiales</taxon>
        <taxon>Sclerotiniaceae</taxon>
        <taxon>Botrytis</taxon>
    </lineage>
</organism>
<dbReference type="GeneID" id="59264687"/>
<dbReference type="RefSeq" id="XP_037186638.1">
    <property type="nucleotide sequence ID" value="XM_037340995.1"/>
</dbReference>
<dbReference type="EMBL" id="JABFCT010000028">
    <property type="protein sequence ID" value="KAF5867689.1"/>
    <property type="molecule type" value="Genomic_DNA"/>
</dbReference>
<dbReference type="AlphaFoldDB" id="A0A8H6ECT9"/>
<keyword evidence="2" id="KW-1185">Reference proteome</keyword>
<evidence type="ECO:0000313" key="2">
    <source>
        <dbReference type="Proteomes" id="UP000531561"/>
    </source>
</evidence>
<gene>
    <name evidence="1" type="ORF">Bfra_010658</name>
</gene>
<sequence>MGDHGDQFTSPSQDEEYIENYDTFTPTITEATIYPEFAVSQPYPCVYTDEVLQLDNQIQQHNSESSHFVRPTISAGIMPQGIWQSENHYQQQIIYTPICTPTYAPASDIPFEQLAVSHFPTHQTTTQINASYDADASSNFWSPGVCRQASCLAKPLDKQNNYQEYSDWRRHWFRVHEKQYQCLLDDAMFGTAKDLERHDDAKHRTGAKRHYCYIAGCQARVREFNRKDKFKEHNDRWHGPYFCPVLDCGRGNGNGFQKNGSLTKHMRTCHGL</sequence>
<proteinExistence type="predicted"/>
<dbReference type="OrthoDB" id="3535323at2759"/>
<comment type="caution">
    <text evidence="1">The sequence shown here is derived from an EMBL/GenBank/DDBJ whole genome shotgun (WGS) entry which is preliminary data.</text>
</comment>